<dbReference type="Gene3D" id="3.50.80.10">
    <property type="entry name" value="D-tyrosyl-tRNA(Tyr) deacylase"/>
    <property type="match status" value="1"/>
</dbReference>
<dbReference type="Pfam" id="PF02580">
    <property type="entry name" value="Tyr_Deacylase"/>
    <property type="match status" value="1"/>
</dbReference>
<dbReference type="CDD" id="cd00563">
    <property type="entry name" value="Dtyr_deacylase"/>
    <property type="match status" value="1"/>
</dbReference>
<evidence type="ECO:0000256" key="2">
    <source>
        <dbReference type="HAMAP-Rule" id="MF_00518"/>
    </source>
</evidence>
<comment type="function">
    <text evidence="2">An aminoacyl-tRNA editing enzyme that deacylates mischarged D-aminoacyl-tRNAs. Also deacylates mischarged glycyl-tRNA(Ala), protecting cells against glycine mischarging by AlaRS. Acts via tRNA-based rather than protein-based catalysis; rejects L-amino acids rather than detecting D-amino acids in the active site. By recycling D-aminoacyl-tRNA to D-amino acids and free tRNA molecules, this enzyme counteracts the toxicity associated with the formation of D-aminoacyl-tRNA entities in vivo and helps enforce protein L-homochirality.</text>
</comment>
<protein>
    <recommendedName>
        <fullName evidence="2">D-aminoacyl-tRNA deacylase</fullName>
        <shortName evidence="2">DTD</shortName>
        <ecNumber evidence="2">3.1.1.96</ecNumber>
    </recommendedName>
    <alternativeName>
        <fullName evidence="2">Gly-tRNA(Ala) deacylase</fullName>
        <ecNumber evidence="2">3.1.1.-</ecNumber>
    </alternativeName>
</protein>
<gene>
    <name evidence="2 3" type="primary">dtd</name>
    <name evidence="3" type="ORF">ACFFLM_11325</name>
</gene>
<sequence length="157" mass="16242">MRAVVQRVTRATCTVEGRITGEVGAGFMVLLGVAPGDTGATAAALAQKIVKLRVFNDAAGKMNLALADAGGPNGAGAVLSISQFTLYADTRRGNRPGFSGAAAPDQARELYAEFNAALRSHGVEVQEGVFGAHMVLDLTNDGPVTLILDTAEWANQD</sequence>
<comment type="subunit">
    <text evidence="2">Homodimer.</text>
</comment>
<dbReference type="SUPFAM" id="SSF69500">
    <property type="entry name" value="DTD-like"/>
    <property type="match status" value="1"/>
</dbReference>
<comment type="subcellular location">
    <subcellularLocation>
        <location evidence="2">Cytoplasm</location>
    </subcellularLocation>
</comment>
<comment type="similarity">
    <text evidence="1 2">Belongs to the DTD family.</text>
</comment>
<dbReference type="NCBIfam" id="TIGR00256">
    <property type="entry name" value="D-aminoacyl-tRNA deacylase"/>
    <property type="match status" value="1"/>
</dbReference>
<keyword evidence="4" id="KW-1185">Reference proteome</keyword>
<evidence type="ECO:0000313" key="3">
    <source>
        <dbReference type="EMBL" id="MFB9992557.1"/>
    </source>
</evidence>
<dbReference type="GO" id="GO:0051499">
    <property type="term" value="F:D-aminoacyl-tRNA deacylase activity"/>
    <property type="evidence" value="ECO:0007669"/>
    <property type="project" value="UniProtKB-EC"/>
</dbReference>
<keyword evidence="2" id="KW-0963">Cytoplasm</keyword>
<reference evidence="3 4" key="1">
    <citation type="submission" date="2024-09" db="EMBL/GenBank/DDBJ databases">
        <authorList>
            <person name="Sun Q."/>
            <person name="Mori K."/>
        </authorList>
    </citation>
    <scope>NUCLEOTIDE SEQUENCE [LARGE SCALE GENOMIC DNA]</scope>
    <source>
        <strain evidence="3 4">JCM 13503</strain>
    </source>
</reference>
<dbReference type="RefSeq" id="WP_380009693.1">
    <property type="nucleotide sequence ID" value="NZ_JBHLYR010000032.1"/>
</dbReference>
<evidence type="ECO:0000256" key="1">
    <source>
        <dbReference type="ARBA" id="ARBA00009673"/>
    </source>
</evidence>
<organism evidence="3 4">
    <name type="scientific">Deinococcus oregonensis</name>
    <dbReference type="NCBI Taxonomy" id="1805970"/>
    <lineage>
        <taxon>Bacteria</taxon>
        <taxon>Thermotogati</taxon>
        <taxon>Deinococcota</taxon>
        <taxon>Deinococci</taxon>
        <taxon>Deinococcales</taxon>
        <taxon>Deinococcaceae</taxon>
        <taxon>Deinococcus</taxon>
    </lineage>
</organism>
<dbReference type="EC" id="3.1.1.-" evidence="2"/>
<dbReference type="EMBL" id="JBHLYR010000032">
    <property type="protein sequence ID" value="MFB9992557.1"/>
    <property type="molecule type" value="Genomic_DNA"/>
</dbReference>
<proteinExistence type="inferred from homology"/>
<feature type="short sequence motif" description="Gly-cisPro motif, important for rejection of L-amino acids" evidence="2">
    <location>
        <begin position="142"/>
        <end position="143"/>
    </location>
</feature>
<dbReference type="InterPro" id="IPR023509">
    <property type="entry name" value="DTD-like_sf"/>
</dbReference>
<dbReference type="Proteomes" id="UP001589733">
    <property type="component" value="Unassembled WGS sequence"/>
</dbReference>
<dbReference type="HAMAP" id="MF_00518">
    <property type="entry name" value="Deacylase_Dtd"/>
    <property type="match status" value="1"/>
</dbReference>
<keyword evidence="2" id="KW-0820">tRNA-binding</keyword>
<keyword evidence="2 3" id="KW-0378">Hydrolase</keyword>
<accession>A0ABV6AZW5</accession>
<keyword evidence="2" id="KW-0694">RNA-binding</keyword>
<comment type="catalytic activity">
    <reaction evidence="2">
        <text>glycyl-tRNA(Ala) + H2O = tRNA(Ala) + glycine + H(+)</text>
        <dbReference type="Rhea" id="RHEA:53744"/>
        <dbReference type="Rhea" id="RHEA-COMP:9657"/>
        <dbReference type="Rhea" id="RHEA-COMP:13640"/>
        <dbReference type="ChEBI" id="CHEBI:15377"/>
        <dbReference type="ChEBI" id="CHEBI:15378"/>
        <dbReference type="ChEBI" id="CHEBI:57305"/>
        <dbReference type="ChEBI" id="CHEBI:78442"/>
        <dbReference type="ChEBI" id="CHEBI:78522"/>
    </reaction>
</comment>
<comment type="caution">
    <text evidence="3">The sequence shown here is derived from an EMBL/GenBank/DDBJ whole genome shotgun (WGS) entry which is preliminary data.</text>
</comment>
<name>A0ABV6AZW5_9DEIO</name>
<dbReference type="PANTHER" id="PTHR10472:SF5">
    <property type="entry name" value="D-AMINOACYL-TRNA DEACYLASE 1"/>
    <property type="match status" value="1"/>
</dbReference>
<evidence type="ECO:0000313" key="4">
    <source>
        <dbReference type="Proteomes" id="UP001589733"/>
    </source>
</evidence>
<dbReference type="EC" id="3.1.1.96" evidence="2"/>
<dbReference type="InterPro" id="IPR003732">
    <property type="entry name" value="Daa-tRNA_deacyls_DTD"/>
</dbReference>
<comment type="catalytic activity">
    <reaction evidence="2">
        <text>a D-aminoacyl-tRNA + H2O = a tRNA + a D-alpha-amino acid + H(+)</text>
        <dbReference type="Rhea" id="RHEA:13953"/>
        <dbReference type="Rhea" id="RHEA-COMP:10123"/>
        <dbReference type="Rhea" id="RHEA-COMP:10124"/>
        <dbReference type="ChEBI" id="CHEBI:15377"/>
        <dbReference type="ChEBI" id="CHEBI:15378"/>
        <dbReference type="ChEBI" id="CHEBI:59871"/>
        <dbReference type="ChEBI" id="CHEBI:78442"/>
        <dbReference type="ChEBI" id="CHEBI:79333"/>
        <dbReference type="EC" id="3.1.1.96"/>
    </reaction>
</comment>
<comment type="domain">
    <text evidence="2">A Gly-cisPro motif from one monomer fits into the active site of the other monomer to allow specific chiral rejection of L-amino acids.</text>
</comment>
<dbReference type="PANTHER" id="PTHR10472">
    <property type="entry name" value="D-TYROSYL-TRNA TYR DEACYLASE"/>
    <property type="match status" value="1"/>
</dbReference>